<keyword evidence="2" id="KW-0413">Isomerase</keyword>
<feature type="domain" description="Xylose isomerase-like TIM barrel" evidence="1">
    <location>
        <begin position="21"/>
        <end position="267"/>
    </location>
</feature>
<dbReference type="Gene3D" id="3.20.20.150">
    <property type="entry name" value="Divalent-metal-dependent TIM barrel enzymes"/>
    <property type="match status" value="1"/>
</dbReference>
<keyword evidence="3" id="KW-1185">Reference proteome</keyword>
<dbReference type="Proteomes" id="UP000198607">
    <property type="component" value="Unassembled WGS sequence"/>
</dbReference>
<evidence type="ECO:0000313" key="3">
    <source>
        <dbReference type="Proteomes" id="UP000198607"/>
    </source>
</evidence>
<dbReference type="InterPro" id="IPR013022">
    <property type="entry name" value="Xyl_isomerase-like_TIM-brl"/>
</dbReference>
<dbReference type="AlphaFoldDB" id="A0A1G8G471"/>
<dbReference type="Pfam" id="PF01261">
    <property type="entry name" value="AP_endonuc_2"/>
    <property type="match status" value="1"/>
</dbReference>
<dbReference type="EMBL" id="FNCY01000010">
    <property type="protein sequence ID" value="SDH89090.1"/>
    <property type="molecule type" value="Genomic_DNA"/>
</dbReference>
<gene>
    <name evidence="2" type="ORF">SAMN05660652_02460</name>
</gene>
<dbReference type="GO" id="GO:0016853">
    <property type="term" value="F:isomerase activity"/>
    <property type="evidence" value="ECO:0007669"/>
    <property type="project" value="UniProtKB-KW"/>
</dbReference>
<organism evidence="2 3">
    <name type="scientific">Propionivibrio dicarboxylicus</name>
    <dbReference type="NCBI Taxonomy" id="83767"/>
    <lineage>
        <taxon>Bacteria</taxon>
        <taxon>Pseudomonadati</taxon>
        <taxon>Pseudomonadota</taxon>
        <taxon>Betaproteobacteria</taxon>
        <taxon>Rhodocyclales</taxon>
        <taxon>Rhodocyclaceae</taxon>
        <taxon>Propionivibrio</taxon>
    </lineage>
</organism>
<evidence type="ECO:0000259" key="1">
    <source>
        <dbReference type="Pfam" id="PF01261"/>
    </source>
</evidence>
<dbReference type="RefSeq" id="WP_091938088.1">
    <property type="nucleotide sequence ID" value="NZ_FNCY01000010.1"/>
</dbReference>
<dbReference type="SUPFAM" id="SSF51658">
    <property type="entry name" value="Xylose isomerase-like"/>
    <property type="match status" value="1"/>
</dbReference>
<proteinExistence type="predicted"/>
<dbReference type="OrthoDB" id="9780241at2"/>
<dbReference type="PANTHER" id="PTHR12110">
    <property type="entry name" value="HYDROXYPYRUVATE ISOMERASE"/>
    <property type="match status" value="1"/>
</dbReference>
<reference evidence="2 3" key="1">
    <citation type="submission" date="2016-10" db="EMBL/GenBank/DDBJ databases">
        <authorList>
            <person name="de Groot N.N."/>
        </authorList>
    </citation>
    <scope>NUCLEOTIDE SEQUENCE [LARGE SCALE GENOMIC DNA]</scope>
    <source>
        <strain evidence="2 3">DSM 5885</strain>
    </source>
</reference>
<dbReference type="InterPro" id="IPR036237">
    <property type="entry name" value="Xyl_isomerase-like_sf"/>
</dbReference>
<sequence length="296" mass="32653">MNFNDFGIDSASLAGSLETRLAAAKRAGFTQIMISAADIVGHPQDTETAVQAIRNSGLRVTGLEALRDFEGLGGRMHEYKVDVAKSMLTLCDRIQSRLLMTEASSSTHADTDPEKIAKDLRKLAFLALPKGIRIAYKGLSWSRTAKDFIAAADIVGLADCPNLGLAIDVFDIIAAGVPVEDLDAIFTPRVFLVQLSDFMLQEVRSPEEEIMTAARFRVFPGEGAHSDILSKFVVKLEDNGYFGDYSFDVYNSDYLQMPPEEIALRARRAADWLGETVLRRTLPVPNMERLRLAGRH</sequence>
<dbReference type="InterPro" id="IPR050312">
    <property type="entry name" value="IolE/XylAMocC-like"/>
</dbReference>
<name>A0A1G8G471_9RHOO</name>
<dbReference type="PANTHER" id="PTHR12110:SF21">
    <property type="entry name" value="XYLOSE ISOMERASE-LIKE TIM BARREL DOMAIN-CONTAINING PROTEIN"/>
    <property type="match status" value="1"/>
</dbReference>
<protein>
    <submittedName>
        <fullName evidence="2">Sugar phosphate isomerase/epimerase</fullName>
    </submittedName>
</protein>
<dbReference type="STRING" id="83767.SAMN05660652_02460"/>
<accession>A0A1G8G471</accession>
<evidence type="ECO:0000313" key="2">
    <source>
        <dbReference type="EMBL" id="SDH89090.1"/>
    </source>
</evidence>